<dbReference type="InterPro" id="IPR043502">
    <property type="entry name" value="DNA/RNA_pol_sf"/>
</dbReference>
<dbReference type="Gene3D" id="4.10.60.10">
    <property type="entry name" value="Zinc finger, CCHC-type"/>
    <property type="match status" value="1"/>
</dbReference>
<dbReference type="PANTHER" id="PTHR37984:SF7">
    <property type="entry name" value="INTEGRASE CATALYTIC DOMAIN-CONTAINING PROTEIN"/>
    <property type="match status" value="1"/>
</dbReference>
<feature type="compositionally biased region" description="Basic and acidic residues" evidence="8">
    <location>
        <begin position="1265"/>
        <end position="1275"/>
    </location>
</feature>
<dbReference type="PROSITE" id="PS50994">
    <property type="entry name" value="INTEGRASE"/>
    <property type="match status" value="1"/>
</dbReference>
<protein>
    <recommendedName>
        <fullName evidence="1">RNA-directed DNA polymerase</fullName>
        <ecNumber evidence="1">2.7.7.49</ecNumber>
    </recommendedName>
</protein>
<dbReference type="SUPFAM" id="SSF50630">
    <property type="entry name" value="Acid proteases"/>
    <property type="match status" value="1"/>
</dbReference>
<evidence type="ECO:0000256" key="7">
    <source>
        <dbReference type="ARBA" id="ARBA00022918"/>
    </source>
</evidence>
<keyword evidence="4" id="KW-0540">Nuclease</keyword>
<evidence type="ECO:0000259" key="9">
    <source>
        <dbReference type="PROSITE" id="PS50878"/>
    </source>
</evidence>
<evidence type="ECO:0000256" key="8">
    <source>
        <dbReference type="SAM" id="MobiDB-lite"/>
    </source>
</evidence>
<dbReference type="PaxDb" id="121845-A0A3Q0J4U3"/>
<dbReference type="GO" id="GO:0015074">
    <property type="term" value="P:DNA integration"/>
    <property type="evidence" value="ECO:0007669"/>
    <property type="project" value="InterPro"/>
</dbReference>
<dbReference type="Gene3D" id="3.30.70.270">
    <property type="match status" value="2"/>
</dbReference>
<evidence type="ECO:0000313" key="12">
    <source>
        <dbReference type="RefSeq" id="XP_026683512.1"/>
    </source>
</evidence>
<dbReference type="InterPro" id="IPR001584">
    <property type="entry name" value="Integrase_cat-core"/>
</dbReference>
<keyword evidence="3" id="KW-0548">Nucleotidyltransferase</keyword>
<sequence>MSLYNKPSPLEINDAVGENLRKFRQEVDIYFIATEAYEKPVKVQVARLLNLLGPEALKVYNTFDKEEGVEETVESVLNKFDQFVKPKINETMTHYNFFKRKQLENEQFDHFLTDLRHLVDLCDFGDLRDKMLRTQLVLGLRDSDLQSRLLREDMTLKKVINYCQAVESADRHSKVLEKESTVAVSCSKITEIKYNQHVNREQPRQQNSQRKFSCRKCGRSHSIRECPAYGKICLKCNEKNHFANVCRTNHQNQFGRKGKPVNEIVYDLDTVTILDVNQAEWFETIYLNKIPVKFKVDTGAGVNVLSEDVYQREFSNIPLEKSNLRLEAFGGFVVQPLGMFKGVFEFRGVHTSANVYVVKCSKSLLGFQSITELEVMEKIRNVDVQVQSYDDDKDVFLEKHKDVFQGIGQFPDLCSLKLKDGAVPRAQPSRRVPMKIKNKLRETLSQYVKEGIISESEEPSEWVSNLVCVEKENGELRLCIDPQELNKNLVRDFYEIPKLEDIRMEIADKKYFAVLDIKSGFHHLVLDKESSKLCTFSTPFGCFRYLRAPFGLNCIPEMFSKKVKKYFSGIQGVVTYMDDVLCFADSKEELDKILLNVVNVARKYSIRFNPSKFQYCTTSVKYVGSVFSNGTVKADPDRVKVICELPSPQSKRELQSYLGMLNFIRDHIPNLSELISPMRELLKTDVIYEWKAMHEANFQKIKLLICNNTELYNFDFSKPVVIQADSSKDAVGGCLLQEGHPVAFVSRCLSDTEINYAQIEKELLAITVVLEKLHDYIYGHHNVIVQTDHQPLISIIQKDLCKIKNNRLKRLKLKLFPYKFELKYLPGKYMYIADYLSRSFVKKNQPDDTSMTEMVHVLSNCIYFSKDKYEMIRDETANDQILARILHYYKEGWPNNNSVLCTDEWLHFYKVRKDITVEYDLIFLEDKLVVPKNCRKMVLEDAHEGHLGFEKIKEQLCGRYYWPGIRSQLLNVIQSCNVCQKYQRSKMRDPLLNHEIPELPFNKIGLDFCEYGGKNYLISVDYYSNWIEYYEVPDKDSNRVILCCKDLFSRFGIPHQVIADNVPFSSFKFKQFAKEWDFNLVNTSPYHSQSNGMVEKAVGIFKQLLKKCKEDNSDLSISMLNYRNSPVANSKYSPAQFLFSRQLRSKIVTFKTDLEPNVVDKTFGKPNRQFQNKYYNSRALNNESTFRLGQEVLVQNVRSRQWERGVIIEKLDIPRSYKIKLCKNNKIVQRNTKFIKNYVRRWDDLCMDDDDVKNQYVPNNSQDNNVRDPVAREEGNISNPVTREECPRSNNTYITRSGRLSRKPTKFNL</sequence>
<dbReference type="GO" id="GO:0042575">
    <property type="term" value="C:DNA polymerase complex"/>
    <property type="evidence" value="ECO:0007669"/>
    <property type="project" value="UniProtKB-ARBA"/>
</dbReference>
<dbReference type="Pfam" id="PF17917">
    <property type="entry name" value="RT_RNaseH"/>
    <property type="match status" value="1"/>
</dbReference>
<dbReference type="Gene3D" id="3.10.10.10">
    <property type="entry name" value="HIV Type 1 Reverse Transcriptase, subunit A, domain 1"/>
    <property type="match status" value="1"/>
</dbReference>
<evidence type="ECO:0000256" key="5">
    <source>
        <dbReference type="ARBA" id="ARBA00022759"/>
    </source>
</evidence>
<feature type="region of interest" description="Disordered" evidence="8">
    <location>
        <begin position="1255"/>
        <end position="1289"/>
    </location>
</feature>
<dbReference type="InterPro" id="IPR012337">
    <property type="entry name" value="RNaseH-like_sf"/>
</dbReference>
<dbReference type="STRING" id="121845.A0A3Q0J4U3"/>
<dbReference type="GO" id="GO:0003676">
    <property type="term" value="F:nucleic acid binding"/>
    <property type="evidence" value="ECO:0007669"/>
    <property type="project" value="InterPro"/>
</dbReference>
<dbReference type="SUPFAM" id="SSF53098">
    <property type="entry name" value="Ribonuclease H-like"/>
    <property type="match status" value="1"/>
</dbReference>
<dbReference type="RefSeq" id="XP_026683512.1">
    <property type="nucleotide sequence ID" value="XM_026827711.1"/>
</dbReference>
<evidence type="ECO:0000313" key="11">
    <source>
        <dbReference type="Proteomes" id="UP000079169"/>
    </source>
</evidence>
<reference evidence="12" key="1">
    <citation type="submission" date="2025-08" db="UniProtKB">
        <authorList>
            <consortium name="RefSeq"/>
        </authorList>
    </citation>
    <scope>IDENTIFICATION</scope>
</reference>
<evidence type="ECO:0000256" key="1">
    <source>
        <dbReference type="ARBA" id="ARBA00012493"/>
    </source>
</evidence>
<evidence type="ECO:0000256" key="4">
    <source>
        <dbReference type="ARBA" id="ARBA00022722"/>
    </source>
</evidence>
<dbReference type="CDD" id="cd09274">
    <property type="entry name" value="RNase_HI_RT_Ty3"/>
    <property type="match status" value="1"/>
</dbReference>
<name>A0A3Q0J4U3_DIACI</name>
<dbReference type="GO" id="GO:0003964">
    <property type="term" value="F:RNA-directed DNA polymerase activity"/>
    <property type="evidence" value="ECO:0007669"/>
    <property type="project" value="UniProtKB-KW"/>
</dbReference>
<dbReference type="FunFam" id="3.30.420.10:FF:000063">
    <property type="entry name" value="Retrovirus-related Pol polyprotein from transposon 297-like Protein"/>
    <property type="match status" value="1"/>
</dbReference>
<accession>A0A3Q0J4U3</accession>
<dbReference type="FunFam" id="3.30.70.270:FF:000020">
    <property type="entry name" value="Transposon Tf2-6 polyprotein-like Protein"/>
    <property type="match status" value="1"/>
</dbReference>
<feature type="domain" description="Reverse transcriptase" evidence="9">
    <location>
        <begin position="450"/>
        <end position="627"/>
    </location>
</feature>
<dbReference type="PROSITE" id="PS50878">
    <property type="entry name" value="RT_POL"/>
    <property type="match status" value="1"/>
</dbReference>
<dbReference type="InterPro" id="IPR041373">
    <property type="entry name" value="RT_RNaseH"/>
</dbReference>
<gene>
    <name evidence="12" type="primary">LOC113469788</name>
</gene>
<dbReference type="Proteomes" id="UP000079169">
    <property type="component" value="Unplaced"/>
</dbReference>
<feature type="domain" description="Integrase catalytic" evidence="10">
    <location>
        <begin position="996"/>
        <end position="1107"/>
    </location>
</feature>
<dbReference type="FunFam" id="1.10.340.70:FF:000001">
    <property type="entry name" value="Retrovirus-related Pol polyprotein from transposon gypsy-like Protein"/>
    <property type="match status" value="1"/>
</dbReference>
<dbReference type="InterPro" id="IPR041588">
    <property type="entry name" value="Integrase_H2C2"/>
</dbReference>
<dbReference type="InterPro" id="IPR021109">
    <property type="entry name" value="Peptidase_aspartic_dom_sf"/>
</dbReference>
<dbReference type="GO" id="GO:0016787">
    <property type="term" value="F:hydrolase activity"/>
    <property type="evidence" value="ECO:0007669"/>
    <property type="project" value="UniProtKB-KW"/>
</dbReference>
<keyword evidence="6" id="KW-0378">Hydrolase</keyword>
<dbReference type="Gene3D" id="1.10.340.70">
    <property type="match status" value="1"/>
</dbReference>
<dbReference type="Gene3D" id="3.30.420.10">
    <property type="entry name" value="Ribonuclease H-like superfamily/Ribonuclease H"/>
    <property type="match status" value="1"/>
</dbReference>
<dbReference type="Pfam" id="PF00078">
    <property type="entry name" value="RVT_1"/>
    <property type="match status" value="1"/>
</dbReference>
<evidence type="ECO:0000256" key="6">
    <source>
        <dbReference type="ARBA" id="ARBA00022801"/>
    </source>
</evidence>
<keyword evidence="5" id="KW-0255">Endonuclease</keyword>
<dbReference type="PANTHER" id="PTHR37984">
    <property type="entry name" value="PROTEIN CBG26694"/>
    <property type="match status" value="1"/>
</dbReference>
<organism evidence="11 12">
    <name type="scientific">Diaphorina citri</name>
    <name type="common">Asian citrus psyllid</name>
    <dbReference type="NCBI Taxonomy" id="121845"/>
    <lineage>
        <taxon>Eukaryota</taxon>
        <taxon>Metazoa</taxon>
        <taxon>Ecdysozoa</taxon>
        <taxon>Arthropoda</taxon>
        <taxon>Hexapoda</taxon>
        <taxon>Insecta</taxon>
        <taxon>Pterygota</taxon>
        <taxon>Neoptera</taxon>
        <taxon>Paraneoptera</taxon>
        <taxon>Hemiptera</taxon>
        <taxon>Sternorrhyncha</taxon>
        <taxon>Psylloidea</taxon>
        <taxon>Psyllidae</taxon>
        <taxon>Diaphorininae</taxon>
        <taxon>Diaphorina</taxon>
    </lineage>
</organism>
<dbReference type="InterPro" id="IPR001878">
    <property type="entry name" value="Znf_CCHC"/>
</dbReference>
<dbReference type="InterPro" id="IPR050951">
    <property type="entry name" value="Retrovirus_Pol_polyprotein"/>
</dbReference>
<keyword evidence="11" id="KW-1185">Reference proteome</keyword>
<dbReference type="SUPFAM" id="SSF56672">
    <property type="entry name" value="DNA/RNA polymerases"/>
    <property type="match status" value="1"/>
</dbReference>
<keyword evidence="2" id="KW-0808">Transferase</keyword>
<keyword evidence="7" id="KW-0695">RNA-directed DNA polymerase</keyword>
<dbReference type="CDD" id="cd01647">
    <property type="entry name" value="RT_LTR"/>
    <property type="match status" value="1"/>
</dbReference>
<dbReference type="EC" id="2.7.7.49" evidence="1"/>
<dbReference type="SMART" id="SM00343">
    <property type="entry name" value="ZnF_C2HC"/>
    <property type="match status" value="2"/>
</dbReference>
<evidence type="ECO:0000256" key="3">
    <source>
        <dbReference type="ARBA" id="ARBA00022695"/>
    </source>
</evidence>
<dbReference type="InterPro" id="IPR043128">
    <property type="entry name" value="Rev_trsase/Diguanyl_cyclase"/>
</dbReference>
<dbReference type="Pfam" id="PF17921">
    <property type="entry name" value="Integrase_H2C2"/>
    <property type="match status" value="1"/>
</dbReference>
<proteinExistence type="predicted"/>
<dbReference type="KEGG" id="dci:113469788"/>
<dbReference type="GO" id="GO:0008270">
    <property type="term" value="F:zinc ion binding"/>
    <property type="evidence" value="ECO:0007669"/>
    <property type="project" value="InterPro"/>
</dbReference>
<dbReference type="InterPro" id="IPR036397">
    <property type="entry name" value="RNaseH_sf"/>
</dbReference>
<evidence type="ECO:0000259" key="10">
    <source>
        <dbReference type="PROSITE" id="PS50994"/>
    </source>
</evidence>
<dbReference type="GO" id="GO:0004519">
    <property type="term" value="F:endonuclease activity"/>
    <property type="evidence" value="ECO:0007669"/>
    <property type="project" value="UniProtKB-KW"/>
</dbReference>
<evidence type="ECO:0000256" key="2">
    <source>
        <dbReference type="ARBA" id="ARBA00022679"/>
    </source>
</evidence>
<dbReference type="InterPro" id="IPR000477">
    <property type="entry name" value="RT_dom"/>
</dbReference>
<dbReference type="GeneID" id="113469788"/>